<name>A0A445AHR9_ARAHY</name>
<sequence>MSILSKHGDTSLSQVPQSCSKSSNWIVMEESEFLECCGSIKFAKEMASTSPFFLLQHALDVAFDVWCNKINVHSCLIALNTHMNISKKSPFCRASYNSVSSTIMDASFKDCHEIYALSMQYLSRFGCPYFTKNFNWDTDVILMELKTSITNKPVSEFHKACRKQFNIIERHITKGYLCSTIELPIIQAAVKDFDLNKKPYPIDDLNSIARDKAR</sequence>
<dbReference type="GO" id="GO:0006144">
    <property type="term" value="P:purine nucleobase metabolic process"/>
    <property type="evidence" value="ECO:0007669"/>
    <property type="project" value="UniProtKB-KW"/>
</dbReference>
<keyword evidence="6" id="KW-0456">Lyase</keyword>
<dbReference type="InterPro" id="IPR018020">
    <property type="entry name" value="OHCU_decarboxylase"/>
</dbReference>
<organism evidence="8 9">
    <name type="scientific">Arachis hypogaea</name>
    <name type="common">Peanut</name>
    <dbReference type="NCBI Taxonomy" id="3818"/>
    <lineage>
        <taxon>Eukaryota</taxon>
        <taxon>Viridiplantae</taxon>
        <taxon>Streptophyta</taxon>
        <taxon>Embryophyta</taxon>
        <taxon>Tracheophyta</taxon>
        <taxon>Spermatophyta</taxon>
        <taxon>Magnoliopsida</taxon>
        <taxon>eudicotyledons</taxon>
        <taxon>Gunneridae</taxon>
        <taxon>Pentapetalae</taxon>
        <taxon>rosids</taxon>
        <taxon>fabids</taxon>
        <taxon>Fabales</taxon>
        <taxon>Fabaceae</taxon>
        <taxon>Papilionoideae</taxon>
        <taxon>50 kb inversion clade</taxon>
        <taxon>dalbergioids sensu lato</taxon>
        <taxon>Dalbergieae</taxon>
        <taxon>Pterocarpus clade</taxon>
        <taxon>Arachis</taxon>
    </lineage>
</organism>
<dbReference type="Pfam" id="PF09349">
    <property type="entry name" value="OHCU_decarbox"/>
    <property type="match status" value="1"/>
</dbReference>
<dbReference type="SUPFAM" id="SSF158694">
    <property type="entry name" value="UraD-Like"/>
    <property type="match status" value="1"/>
</dbReference>
<dbReference type="Gene3D" id="1.10.3330.10">
    <property type="entry name" value="Oxo-4-hydroxy-4-carboxy-5-ureidoimidazoline decarboxylase"/>
    <property type="match status" value="1"/>
</dbReference>
<evidence type="ECO:0000256" key="3">
    <source>
        <dbReference type="ARBA" id="ARBA00012257"/>
    </source>
</evidence>
<evidence type="ECO:0000256" key="4">
    <source>
        <dbReference type="ARBA" id="ARBA00022631"/>
    </source>
</evidence>
<keyword evidence="9" id="KW-1185">Reference proteome</keyword>
<feature type="domain" description="Oxo-4-hydroxy-4-carboxy-5-ureidoimidazoline decarboxylase" evidence="7">
    <location>
        <begin position="32"/>
        <end position="168"/>
    </location>
</feature>
<dbReference type="InterPro" id="IPR036778">
    <property type="entry name" value="OHCU_decarboxylase_sf"/>
</dbReference>
<protein>
    <recommendedName>
        <fullName evidence="3">2-oxo-4-hydroxy-4-carboxy-5-ureidoimidazoline decarboxylase</fullName>
        <ecNumber evidence="3">4.1.1.97</ecNumber>
    </recommendedName>
</protein>
<accession>A0A445AHR9</accession>
<dbReference type="STRING" id="3818.A0A445AHR9"/>
<dbReference type="GO" id="GO:0019628">
    <property type="term" value="P:urate catabolic process"/>
    <property type="evidence" value="ECO:0007669"/>
    <property type="project" value="TreeGrafter"/>
</dbReference>
<evidence type="ECO:0000313" key="8">
    <source>
        <dbReference type="EMBL" id="RYR25981.1"/>
    </source>
</evidence>
<comment type="pathway">
    <text evidence="2">Purine metabolism; urate degradation; (S)-allantoin from urate: step 3/3.</text>
</comment>
<dbReference type="EMBL" id="SDMP01000012">
    <property type="protein sequence ID" value="RYR25981.1"/>
    <property type="molecule type" value="Genomic_DNA"/>
</dbReference>
<dbReference type="EC" id="4.1.1.97" evidence="3"/>
<evidence type="ECO:0000259" key="7">
    <source>
        <dbReference type="Pfam" id="PF09349"/>
    </source>
</evidence>
<evidence type="ECO:0000256" key="2">
    <source>
        <dbReference type="ARBA" id="ARBA00004754"/>
    </source>
</evidence>
<comment type="caution">
    <text evidence="8">The sequence shown here is derived from an EMBL/GenBank/DDBJ whole genome shotgun (WGS) entry which is preliminary data.</text>
</comment>
<keyword evidence="5" id="KW-0210">Decarboxylase</keyword>
<dbReference type="AlphaFoldDB" id="A0A445AHR9"/>
<evidence type="ECO:0000256" key="1">
    <source>
        <dbReference type="ARBA" id="ARBA00001163"/>
    </source>
</evidence>
<dbReference type="PANTHER" id="PTHR43466:SF1">
    <property type="entry name" value="2-OXO-4-HYDROXY-4-CARBOXY-5-UREIDOIMIDAZOLINE DECARBOXYLASE-RELATED"/>
    <property type="match status" value="1"/>
</dbReference>
<gene>
    <name evidence="8" type="ORF">Ahy_B02g060058</name>
</gene>
<dbReference type="PANTHER" id="PTHR43466">
    <property type="entry name" value="2-OXO-4-HYDROXY-4-CARBOXY-5-UREIDOIMIDAZOLINE DECARBOXYLASE-RELATED"/>
    <property type="match status" value="1"/>
</dbReference>
<dbReference type="Proteomes" id="UP000289738">
    <property type="component" value="Chromosome B02"/>
</dbReference>
<reference evidence="8 9" key="1">
    <citation type="submission" date="2019-01" db="EMBL/GenBank/DDBJ databases">
        <title>Sequencing of cultivated peanut Arachis hypogaea provides insights into genome evolution and oil improvement.</title>
        <authorList>
            <person name="Chen X."/>
        </authorList>
    </citation>
    <scope>NUCLEOTIDE SEQUENCE [LARGE SCALE GENOMIC DNA]</scope>
    <source>
        <strain evidence="9">cv. Fuhuasheng</strain>
        <tissue evidence="8">Leaves</tissue>
    </source>
</reference>
<comment type="catalytic activity">
    <reaction evidence="1">
        <text>5-hydroxy-2-oxo-4-ureido-2,5-dihydro-1H-imidazole-5-carboxylate + H(+) = (S)-allantoin + CO2</text>
        <dbReference type="Rhea" id="RHEA:26301"/>
        <dbReference type="ChEBI" id="CHEBI:15378"/>
        <dbReference type="ChEBI" id="CHEBI:15678"/>
        <dbReference type="ChEBI" id="CHEBI:16526"/>
        <dbReference type="ChEBI" id="CHEBI:58639"/>
        <dbReference type="EC" id="4.1.1.97"/>
    </reaction>
</comment>
<evidence type="ECO:0000313" key="9">
    <source>
        <dbReference type="Proteomes" id="UP000289738"/>
    </source>
</evidence>
<dbReference type="GO" id="GO:0005777">
    <property type="term" value="C:peroxisome"/>
    <property type="evidence" value="ECO:0007669"/>
    <property type="project" value="TreeGrafter"/>
</dbReference>
<dbReference type="GO" id="GO:0051997">
    <property type="term" value="F:2-oxo-4-hydroxy-4-carboxy-5-ureidoimidazoline decarboxylase activity"/>
    <property type="evidence" value="ECO:0007669"/>
    <property type="project" value="UniProtKB-EC"/>
</dbReference>
<evidence type="ECO:0000256" key="6">
    <source>
        <dbReference type="ARBA" id="ARBA00023239"/>
    </source>
</evidence>
<evidence type="ECO:0000256" key="5">
    <source>
        <dbReference type="ARBA" id="ARBA00022793"/>
    </source>
</evidence>
<keyword evidence="4" id="KW-0659">Purine metabolism</keyword>
<proteinExistence type="predicted"/>